<feature type="compositionally biased region" description="Low complexity" evidence="2">
    <location>
        <begin position="285"/>
        <end position="306"/>
    </location>
</feature>
<feature type="compositionally biased region" description="Low complexity" evidence="2">
    <location>
        <begin position="204"/>
        <end position="263"/>
    </location>
</feature>
<comment type="similarity">
    <text evidence="1">Belongs to the mycobacterial PPE family.</text>
</comment>
<evidence type="ECO:0000259" key="3">
    <source>
        <dbReference type="Pfam" id="PF00823"/>
    </source>
</evidence>
<accession>A0A837D9P6</accession>
<dbReference type="EMBL" id="JRZE01000003">
    <property type="protein sequence ID" value="KHF44553.1"/>
    <property type="molecule type" value="Genomic_DNA"/>
</dbReference>
<feature type="compositionally biased region" description="Basic and acidic residues" evidence="2">
    <location>
        <begin position="495"/>
        <end position="507"/>
    </location>
</feature>
<protein>
    <submittedName>
        <fullName evidence="4">Mg chelatase</fullName>
    </submittedName>
</protein>
<dbReference type="OrthoDB" id="3695206at2"/>
<evidence type="ECO:0000313" key="4">
    <source>
        <dbReference type="EMBL" id="KHF44553.1"/>
    </source>
</evidence>
<gene>
    <name evidence="4" type="ORF">MINT15_14350</name>
</gene>
<feature type="domain" description="PPE" evidence="3">
    <location>
        <begin position="33"/>
        <end position="173"/>
    </location>
</feature>
<dbReference type="Gene3D" id="1.20.1260.20">
    <property type="entry name" value="PPE superfamily"/>
    <property type="match status" value="1"/>
</dbReference>
<name>A0A837D9P6_9PSEU</name>
<feature type="compositionally biased region" description="Polar residues" evidence="2">
    <location>
        <begin position="329"/>
        <end position="339"/>
    </location>
</feature>
<dbReference type="Proteomes" id="UP000030848">
    <property type="component" value="Unassembled WGS sequence"/>
</dbReference>
<feature type="compositionally biased region" description="Gly residues" evidence="2">
    <location>
        <begin position="447"/>
        <end position="464"/>
    </location>
</feature>
<feature type="region of interest" description="Disordered" evidence="2">
    <location>
        <begin position="200"/>
        <end position="515"/>
    </location>
</feature>
<dbReference type="AlphaFoldDB" id="A0A837D9P6"/>
<reference evidence="4 5" key="1">
    <citation type="submission" date="2014-10" db="EMBL/GenBank/DDBJ databases">
        <title>Genome sequence of Micropolyspora internatus JCM3315.</title>
        <authorList>
            <person name="Shin S.-K."/>
            <person name="Yi H."/>
        </authorList>
    </citation>
    <scope>NUCLEOTIDE SEQUENCE [LARGE SCALE GENOMIC DNA]</scope>
    <source>
        <strain evidence="4 5">JCM 3315</strain>
    </source>
</reference>
<feature type="compositionally biased region" description="Gly residues" evidence="2">
    <location>
        <begin position="379"/>
        <end position="396"/>
    </location>
</feature>
<evidence type="ECO:0000256" key="1">
    <source>
        <dbReference type="ARBA" id="ARBA00010652"/>
    </source>
</evidence>
<organism evidence="4 5">
    <name type="scientific">Saccharomonospora viridis</name>
    <dbReference type="NCBI Taxonomy" id="1852"/>
    <lineage>
        <taxon>Bacteria</taxon>
        <taxon>Bacillati</taxon>
        <taxon>Actinomycetota</taxon>
        <taxon>Actinomycetes</taxon>
        <taxon>Pseudonocardiales</taxon>
        <taxon>Pseudonocardiaceae</taxon>
        <taxon>Saccharomonospora</taxon>
    </lineage>
</organism>
<dbReference type="RefSeq" id="WP_037309387.1">
    <property type="nucleotide sequence ID" value="NZ_FOWS01000002.1"/>
</dbReference>
<comment type="caution">
    <text evidence="4">The sequence shown here is derived from an EMBL/GenBank/DDBJ whole genome shotgun (WGS) entry which is preliminary data.</text>
</comment>
<feature type="compositionally biased region" description="Gly residues" evidence="2">
    <location>
        <begin position="307"/>
        <end position="321"/>
    </location>
</feature>
<evidence type="ECO:0000256" key="2">
    <source>
        <dbReference type="SAM" id="MobiDB-lite"/>
    </source>
</evidence>
<dbReference type="InterPro" id="IPR000030">
    <property type="entry name" value="PPE_dom"/>
</dbReference>
<sequence length="562" mass="56019">MNDVDIVAQAERIRDHRFTGYTNNMLAQEIELFKNGRGIAGLSEAVAALKAVAQALSETDDTLRTELAKLGVEWSSTAGERAASAVEREAEFSEEANQKVNHSAELIFAQGEAFNRTLHSLPEPEELRGATGDYNVSDFSFSLLGFETDHVRKLKRVMEARAQALQALDTYARESGEKLLEVPELRAPDRFIAEISQPVPESIDAGGAPGDATATASASKAAGPTTSTAPVAPPSSGAAQSSTTGSGSAVAPSSAAAPVTGSPLPGAGTSVPSSGARAVTPPSPGTSAPGAASNSATGPSSVSGAAGATGGAPIGYAGGVRGPEDASRSQRAPASQQGVGNPAVPGGQDMRAAGSDRMAKSPAGVGGASAGSVGSAPHTGGGVSGKPVSGGPGGTSLGKPAPDGPEALLGRGMSTGAVQPPPNPVSGGAVGETSETTAHSGPSLNDIGGGIAALGAGGIAGALSGGDRSGRGVGRSAPGAARSPHPLSVGDLPEEEARVQRSSERLNPDGTGRRNAFLEKAVPGEEDDEHVRRFGVDDNDLFTDQRMVAPDVIGEDSSDGQW</sequence>
<dbReference type="Pfam" id="PF00823">
    <property type="entry name" value="PPE"/>
    <property type="match status" value="1"/>
</dbReference>
<feature type="compositionally biased region" description="Polar residues" evidence="2">
    <location>
        <begin position="433"/>
        <end position="443"/>
    </location>
</feature>
<evidence type="ECO:0000313" key="5">
    <source>
        <dbReference type="Proteomes" id="UP000030848"/>
    </source>
</evidence>
<proteinExistence type="inferred from homology"/>
<dbReference type="InterPro" id="IPR038332">
    <property type="entry name" value="PPE_sf"/>
</dbReference>